<dbReference type="SUPFAM" id="SSF57850">
    <property type="entry name" value="RING/U-box"/>
    <property type="match status" value="1"/>
</dbReference>
<dbReference type="PROSITE" id="PS00135">
    <property type="entry name" value="TRYPSIN_SER"/>
    <property type="match status" value="1"/>
</dbReference>
<dbReference type="GO" id="GO:0006508">
    <property type="term" value="P:proteolysis"/>
    <property type="evidence" value="ECO:0007669"/>
    <property type="project" value="InterPro"/>
</dbReference>
<reference evidence="5" key="2">
    <citation type="submission" date="2018-07" db="EMBL/GenBank/DDBJ databases">
        <authorList>
            <person name="Quirk P.G."/>
            <person name="Krulwich T.A."/>
        </authorList>
    </citation>
    <scope>NUCLEOTIDE SEQUENCE</scope>
</reference>
<feature type="domain" description="Peptidase S1" evidence="3">
    <location>
        <begin position="32"/>
        <end position="248"/>
    </location>
</feature>
<dbReference type="InterPro" id="IPR033116">
    <property type="entry name" value="TRYPSIN_SER"/>
</dbReference>
<dbReference type="InterPro" id="IPR001314">
    <property type="entry name" value="Peptidase_S1A"/>
</dbReference>
<dbReference type="AlphaFoldDB" id="A0A336K7K7"/>
<keyword evidence="1" id="KW-1015">Disulfide bond</keyword>
<dbReference type="SMART" id="SM00020">
    <property type="entry name" value="Tryp_SPc"/>
    <property type="match status" value="1"/>
</dbReference>
<proteinExistence type="inferred from homology"/>
<dbReference type="InterPro" id="IPR001254">
    <property type="entry name" value="Trypsin_dom"/>
</dbReference>
<dbReference type="PROSITE" id="PS50240">
    <property type="entry name" value="TRYPSIN_DOM"/>
    <property type="match status" value="1"/>
</dbReference>
<evidence type="ECO:0000313" key="5">
    <source>
        <dbReference type="EMBL" id="SSX21019.1"/>
    </source>
</evidence>
<gene>
    <name evidence="4" type="primary">CSON003239</name>
</gene>
<dbReference type="SUPFAM" id="SSF50494">
    <property type="entry name" value="Trypsin-like serine proteases"/>
    <property type="match status" value="1"/>
</dbReference>
<dbReference type="PANTHER" id="PTHR24253">
    <property type="entry name" value="TRANSMEMBRANE PROTEASE SERINE"/>
    <property type="match status" value="1"/>
</dbReference>
<sequence>MADENDNSCDKYDEVKPDKMFTLKKWNSVAMWSWDVECDTCAICRVQVMDRWVISARHCFGNKDKKFFITIGSVEQIIKTMKSWQKIAIREILFYEGDETSTKLHDIALVKTQKRIPIDGKLVSPVELPFRDKFYGGTVARLSAFGTKINPVNETSTIQTNTLEFMDARVMHNIESRCEGLQQWLCVKGISENATTCVGDSGSPLVLRGTNMIIGVVKGGFGGCGEPNKTSTFSRITFYADWIEEQTGLKFKDKEERNQRKIFGEDFSKSFSF</sequence>
<dbReference type="InterPro" id="IPR009003">
    <property type="entry name" value="Peptidase_S1_PA"/>
</dbReference>
<name>A0A336K7K7_CULSO</name>
<dbReference type="EMBL" id="UFQS01000157">
    <property type="protein sequence ID" value="SSX00639.1"/>
    <property type="molecule type" value="Genomic_DNA"/>
</dbReference>
<accession>A0A336K7K7</accession>
<dbReference type="GO" id="GO:0004252">
    <property type="term" value="F:serine-type endopeptidase activity"/>
    <property type="evidence" value="ECO:0007669"/>
    <property type="project" value="InterPro"/>
</dbReference>
<evidence type="ECO:0000313" key="4">
    <source>
        <dbReference type="EMBL" id="SSX00639.1"/>
    </source>
</evidence>
<dbReference type="Gene3D" id="2.40.10.10">
    <property type="entry name" value="Trypsin-like serine proteases"/>
    <property type="match status" value="1"/>
</dbReference>
<comment type="similarity">
    <text evidence="2">Belongs to the peptidase S1 family. CLIP subfamily.</text>
</comment>
<dbReference type="Pfam" id="PF00089">
    <property type="entry name" value="Trypsin"/>
    <property type="match status" value="1"/>
</dbReference>
<protein>
    <submittedName>
        <fullName evidence="4">CSON003239 protein</fullName>
    </submittedName>
</protein>
<evidence type="ECO:0000256" key="2">
    <source>
        <dbReference type="ARBA" id="ARBA00024195"/>
    </source>
</evidence>
<dbReference type="PRINTS" id="PR00722">
    <property type="entry name" value="CHYMOTRYPSIN"/>
</dbReference>
<dbReference type="EMBL" id="UFQT01000157">
    <property type="protein sequence ID" value="SSX21019.1"/>
    <property type="molecule type" value="Genomic_DNA"/>
</dbReference>
<evidence type="ECO:0000259" key="3">
    <source>
        <dbReference type="PROSITE" id="PS50240"/>
    </source>
</evidence>
<reference evidence="4" key="1">
    <citation type="submission" date="2018-04" db="EMBL/GenBank/DDBJ databases">
        <authorList>
            <person name="Go L.Y."/>
            <person name="Mitchell J.A."/>
        </authorList>
    </citation>
    <scope>NUCLEOTIDE SEQUENCE</scope>
    <source>
        <tissue evidence="4">Whole organism</tissue>
    </source>
</reference>
<dbReference type="PANTHER" id="PTHR24253:SF153">
    <property type="entry name" value="SERINE PROTEASE HEPSIN"/>
    <property type="match status" value="1"/>
</dbReference>
<organism evidence="4">
    <name type="scientific">Culicoides sonorensis</name>
    <name type="common">Biting midge</name>
    <dbReference type="NCBI Taxonomy" id="179676"/>
    <lineage>
        <taxon>Eukaryota</taxon>
        <taxon>Metazoa</taxon>
        <taxon>Ecdysozoa</taxon>
        <taxon>Arthropoda</taxon>
        <taxon>Hexapoda</taxon>
        <taxon>Insecta</taxon>
        <taxon>Pterygota</taxon>
        <taxon>Neoptera</taxon>
        <taxon>Endopterygota</taxon>
        <taxon>Diptera</taxon>
        <taxon>Nematocera</taxon>
        <taxon>Chironomoidea</taxon>
        <taxon>Ceratopogonidae</taxon>
        <taxon>Ceratopogoninae</taxon>
        <taxon>Culicoides</taxon>
        <taxon>Monoculicoides</taxon>
    </lineage>
</organism>
<evidence type="ECO:0000256" key="1">
    <source>
        <dbReference type="ARBA" id="ARBA00023157"/>
    </source>
</evidence>
<dbReference type="InterPro" id="IPR043504">
    <property type="entry name" value="Peptidase_S1_PA_chymotrypsin"/>
</dbReference>
<dbReference type="VEuPathDB" id="VectorBase:CSON003239"/>